<dbReference type="EMBL" id="FN648070">
    <property type="protein sequence ID" value="CBJ29550.1"/>
    <property type="molecule type" value="Genomic_DNA"/>
</dbReference>
<evidence type="ECO:0000256" key="3">
    <source>
        <dbReference type="ARBA" id="ARBA00022692"/>
    </source>
</evidence>
<dbReference type="GO" id="GO:0072546">
    <property type="term" value="C:EMC complex"/>
    <property type="evidence" value="ECO:0007669"/>
    <property type="project" value="TreeGrafter"/>
</dbReference>
<protein>
    <recommendedName>
        <fullName evidence="9">ER membrane protein complex subunit 7 beta-sandwich domain-containing protein</fullName>
    </recommendedName>
</protein>
<accession>D7FL07</accession>
<dbReference type="InterPro" id="IPR039163">
    <property type="entry name" value="EMC7"/>
</dbReference>
<dbReference type="eggNOG" id="KOG3306">
    <property type="taxonomic scope" value="Eukaryota"/>
</dbReference>
<comment type="subcellular location">
    <subcellularLocation>
        <location evidence="1">Membrane</location>
        <topology evidence="1">Single-pass membrane protein</topology>
    </subcellularLocation>
</comment>
<dbReference type="InterPro" id="IPR019008">
    <property type="entry name" value="Beta_sandwich_EMC7"/>
</dbReference>
<evidence type="ECO:0000256" key="2">
    <source>
        <dbReference type="ARBA" id="ARBA00008880"/>
    </source>
</evidence>
<proteinExistence type="inferred from homology"/>
<organism evidence="10 11">
    <name type="scientific">Ectocarpus siliculosus</name>
    <name type="common">Brown alga</name>
    <name type="synonym">Conferva siliculosa</name>
    <dbReference type="NCBI Taxonomy" id="2880"/>
    <lineage>
        <taxon>Eukaryota</taxon>
        <taxon>Sar</taxon>
        <taxon>Stramenopiles</taxon>
        <taxon>Ochrophyta</taxon>
        <taxon>PX clade</taxon>
        <taxon>Phaeophyceae</taxon>
        <taxon>Ectocarpales</taxon>
        <taxon>Ectocarpaceae</taxon>
        <taxon>Ectocarpus</taxon>
    </lineage>
</organism>
<dbReference type="PANTHER" id="PTHR13605">
    <property type="entry name" value="ER MEMBRANE PROTEIN COMPLEX SUBUNIT 7"/>
    <property type="match status" value="1"/>
</dbReference>
<dbReference type="OMA" id="EMENMQM"/>
<reference evidence="10 11" key="1">
    <citation type="journal article" date="2010" name="Nature">
        <title>The Ectocarpus genome and the independent evolution of multicellularity in brown algae.</title>
        <authorList>
            <person name="Cock J.M."/>
            <person name="Sterck L."/>
            <person name="Rouze P."/>
            <person name="Scornet D."/>
            <person name="Allen A.E."/>
            <person name="Amoutzias G."/>
            <person name="Anthouard V."/>
            <person name="Artiguenave F."/>
            <person name="Aury J.M."/>
            <person name="Badger J.H."/>
            <person name="Beszteri B."/>
            <person name="Billiau K."/>
            <person name="Bonnet E."/>
            <person name="Bothwell J.H."/>
            <person name="Bowler C."/>
            <person name="Boyen C."/>
            <person name="Brownlee C."/>
            <person name="Carrano C.J."/>
            <person name="Charrier B."/>
            <person name="Cho G.Y."/>
            <person name="Coelho S.M."/>
            <person name="Collen J."/>
            <person name="Corre E."/>
            <person name="Da Silva C."/>
            <person name="Delage L."/>
            <person name="Delaroque N."/>
            <person name="Dittami S.M."/>
            <person name="Doulbeau S."/>
            <person name="Elias M."/>
            <person name="Farnham G."/>
            <person name="Gachon C.M."/>
            <person name="Gschloessl B."/>
            <person name="Heesch S."/>
            <person name="Jabbari K."/>
            <person name="Jubin C."/>
            <person name="Kawai H."/>
            <person name="Kimura K."/>
            <person name="Kloareg B."/>
            <person name="Kupper F.C."/>
            <person name="Lang D."/>
            <person name="Le Bail A."/>
            <person name="Leblanc C."/>
            <person name="Lerouge P."/>
            <person name="Lohr M."/>
            <person name="Lopez P.J."/>
            <person name="Martens C."/>
            <person name="Maumus F."/>
            <person name="Michel G."/>
            <person name="Miranda-Saavedra D."/>
            <person name="Morales J."/>
            <person name="Moreau H."/>
            <person name="Motomura T."/>
            <person name="Nagasato C."/>
            <person name="Napoli C.A."/>
            <person name="Nelson D.R."/>
            <person name="Nyvall-Collen P."/>
            <person name="Peters A.F."/>
            <person name="Pommier C."/>
            <person name="Potin P."/>
            <person name="Poulain J."/>
            <person name="Quesneville H."/>
            <person name="Read B."/>
            <person name="Rensing S.A."/>
            <person name="Ritter A."/>
            <person name="Rousvoal S."/>
            <person name="Samanta M."/>
            <person name="Samson G."/>
            <person name="Schroeder D.C."/>
            <person name="Segurens B."/>
            <person name="Strittmatter M."/>
            <person name="Tonon T."/>
            <person name="Tregear J.W."/>
            <person name="Valentin K."/>
            <person name="von Dassow P."/>
            <person name="Yamagishi T."/>
            <person name="Van de Peer Y."/>
            <person name="Wincker P."/>
        </authorList>
    </citation>
    <scope>NUCLEOTIDE SEQUENCE [LARGE SCALE GENOMIC DNA]</scope>
    <source>
        <strain evidence="11">Ec32 / CCAP1310/4</strain>
    </source>
</reference>
<keyword evidence="11" id="KW-1185">Reference proteome</keyword>
<evidence type="ECO:0000259" key="9">
    <source>
        <dbReference type="Pfam" id="PF09430"/>
    </source>
</evidence>
<feature type="domain" description="ER membrane protein complex subunit 7 beta-sandwich" evidence="9">
    <location>
        <begin position="5"/>
        <end position="112"/>
    </location>
</feature>
<name>D7FL07_ECTSI</name>
<evidence type="ECO:0000256" key="1">
    <source>
        <dbReference type="ARBA" id="ARBA00004167"/>
    </source>
</evidence>
<keyword evidence="3 8" id="KW-0812">Transmembrane</keyword>
<dbReference type="InParanoid" id="D7FL07"/>
<dbReference type="STRING" id="2880.D7FL07"/>
<evidence type="ECO:0000313" key="11">
    <source>
        <dbReference type="Proteomes" id="UP000002630"/>
    </source>
</evidence>
<feature type="compositionally biased region" description="Low complexity" evidence="7">
    <location>
        <begin position="165"/>
        <end position="174"/>
    </location>
</feature>
<dbReference type="InterPro" id="IPR013784">
    <property type="entry name" value="Carb-bd-like_fold"/>
</dbReference>
<gene>
    <name evidence="10" type="ORF">Esi_0150_0066</name>
</gene>
<dbReference type="GO" id="GO:0030246">
    <property type="term" value="F:carbohydrate binding"/>
    <property type="evidence" value="ECO:0007669"/>
    <property type="project" value="InterPro"/>
</dbReference>
<keyword evidence="5 8" id="KW-1133">Transmembrane helix</keyword>
<dbReference type="EMBL" id="FN649736">
    <property type="protein sequence ID" value="CBJ29550.1"/>
    <property type="molecule type" value="Genomic_DNA"/>
</dbReference>
<feature type="transmembrane region" description="Helical" evidence="8">
    <location>
        <begin position="105"/>
        <end position="123"/>
    </location>
</feature>
<dbReference type="Proteomes" id="UP000002630">
    <property type="component" value="Linkage Group LG11"/>
</dbReference>
<keyword evidence="6 8" id="KW-0472">Membrane</keyword>
<evidence type="ECO:0000256" key="4">
    <source>
        <dbReference type="ARBA" id="ARBA00022729"/>
    </source>
</evidence>
<feature type="region of interest" description="Disordered" evidence="7">
    <location>
        <begin position="165"/>
        <end position="207"/>
    </location>
</feature>
<evidence type="ECO:0000256" key="6">
    <source>
        <dbReference type="ARBA" id="ARBA00023136"/>
    </source>
</evidence>
<evidence type="ECO:0000313" key="10">
    <source>
        <dbReference type="EMBL" id="CBJ29550.1"/>
    </source>
</evidence>
<evidence type="ECO:0000256" key="8">
    <source>
        <dbReference type="SAM" id="Phobius"/>
    </source>
</evidence>
<dbReference type="AlphaFoldDB" id="D7FL07"/>
<keyword evidence="4" id="KW-0732">Signal</keyword>
<dbReference type="SUPFAM" id="SSF49452">
    <property type="entry name" value="Starch-binding domain-like"/>
    <property type="match status" value="1"/>
</dbReference>
<dbReference type="Pfam" id="PF09430">
    <property type="entry name" value="EMC7_beta-sandw"/>
    <property type="match status" value="1"/>
</dbReference>
<dbReference type="PANTHER" id="PTHR13605:SF4">
    <property type="entry name" value="ER MEMBRANE PROTEIN COMPLEX SUBUNIT 7"/>
    <property type="match status" value="1"/>
</dbReference>
<sequence length="207" mass="22267">MPDRSVVPTTKVVLNGGQHSSLTARDGSFAFRDVAAGVYLLEVLSPNFHFSAMKIKVDDMTGIIAIEYKYPGAPRKEAIHPLLLTAHTKWNHFEKREGMKVGGMFKSPMTIIMVLSMAMMFFLPKMMANLDPEQLEEIKDQQKAVQESTANLSFSSLLSNALAGQAIPQQQQGGSATPVQRAGGGASAGSGSTSRTGGGSNKKKHRS</sequence>
<evidence type="ECO:0000256" key="5">
    <source>
        <dbReference type="ARBA" id="ARBA00022989"/>
    </source>
</evidence>
<dbReference type="OrthoDB" id="27095at2759"/>
<evidence type="ECO:0000256" key="7">
    <source>
        <dbReference type="SAM" id="MobiDB-lite"/>
    </source>
</evidence>
<comment type="similarity">
    <text evidence="2">Belongs to the EMC7 family.</text>
</comment>